<gene>
    <name evidence="5" type="ORF">DIT97_23875</name>
</gene>
<dbReference type="InterPro" id="IPR006439">
    <property type="entry name" value="HAD-SF_hydro_IA"/>
</dbReference>
<organism evidence="5 6">
    <name type="scientific">Gimesia maris</name>
    <dbReference type="NCBI Taxonomy" id="122"/>
    <lineage>
        <taxon>Bacteria</taxon>
        <taxon>Pseudomonadati</taxon>
        <taxon>Planctomycetota</taxon>
        <taxon>Planctomycetia</taxon>
        <taxon>Planctomycetales</taxon>
        <taxon>Planctomycetaceae</taxon>
        <taxon>Gimesia</taxon>
    </lineage>
</organism>
<keyword evidence="4" id="KW-0460">Magnesium</keyword>
<evidence type="ECO:0000313" key="6">
    <source>
        <dbReference type="Proteomes" id="UP000263642"/>
    </source>
</evidence>
<dbReference type="Proteomes" id="UP000263642">
    <property type="component" value="Unassembled WGS sequence"/>
</dbReference>
<accession>A0A3D3RAQ6</accession>
<evidence type="ECO:0000256" key="1">
    <source>
        <dbReference type="ARBA" id="ARBA00001946"/>
    </source>
</evidence>
<dbReference type="PRINTS" id="PR00413">
    <property type="entry name" value="HADHALOGNASE"/>
</dbReference>
<dbReference type="SFLD" id="SFLDG01129">
    <property type="entry name" value="C1.5:_HAD__Beta-PGM__Phosphata"/>
    <property type="match status" value="1"/>
</dbReference>
<comment type="similarity">
    <text evidence="2">Belongs to the HAD-like hydrolase superfamily. CbbY/CbbZ/Gph/YieH family.</text>
</comment>
<dbReference type="InterPro" id="IPR036412">
    <property type="entry name" value="HAD-like_sf"/>
</dbReference>
<dbReference type="NCBIfam" id="TIGR01509">
    <property type="entry name" value="HAD-SF-IA-v3"/>
    <property type="match status" value="1"/>
</dbReference>
<dbReference type="InterPro" id="IPR041492">
    <property type="entry name" value="HAD_2"/>
</dbReference>
<dbReference type="Gene3D" id="3.40.50.1000">
    <property type="entry name" value="HAD superfamily/HAD-like"/>
    <property type="match status" value="1"/>
</dbReference>
<dbReference type="PANTHER" id="PTHR46193:SF10">
    <property type="entry name" value="6-PHOSPHOGLUCONATE PHOSPHATASE"/>
    <property type="match status" value="1"/>
</dbReference>
<proteinExistence type="inferred from homology"/>
<dbReference type="EMBL" id="DQAY01000142">
    <property type="protein sequence ID" value="HCO25913.1"/>
    <property type="molecule type" value="Genomic_DNA"/>
</dbReference>
<comment type="cofactor">
    <cofactor evidence="1">
        <name>Mg(2+)</name>
        <dbReference type="ChEBI" id="CHEBI:18420"/>
    </cofactor>
</comment>
<evidence type="ECO:0008006" key="7">
    <source>
        <dbReference type="Google" id="ProtNLM"/>
    </source>
</evidence>
<dbReference type="InterPro" id="IPR051600">
    <property type="entry name" value="Beta-PGM-like"/>
</dbReference>
<dbReference type="InterPro" id="IPR023214">
    <property type="entry name" value="HAD_sf"/>
</dbReference>
<evidence type="ECO:0000256" key="2">
    <source>
        <dbReference type="ARBA" id="ARBA00006171"/>
    </source>
</evidence>
<dbReference type="SFLD" id="SFLDS00003">
    <property type="entry name" value="Haloacid_Dehalogenase"/>
    <property type="match status" value="1"/>
</dbReference>
<sequence>MNACATRPIPSWWKRTGFTSNFPSHSELRSESAGDMKYKAVIFDCDGVLVDSETLGNRVLAEMITDIGFPLSPEQAVQQFKGGKLADCLAVVEDQMDAKLPADFATQVRAQMAKVFEKELQAIQGVREALEAIPVTKCVASNGPEEKMALTLKITDLSRYFDGRIYSAYTVGVWKPEPDLYLYAADQMGVHPNECVVIEDSKLGVQAAVAAGIPVLGYADHSSPVELESFGAKTFRSMYELPALLGLQSSFS</sequence>
<evidence type="ECO:0000256" key="3">
    <source>
        <dbReference type="ARBA" id="ARBA00022723"/>
    </source>
</evidence>
<dbReference type="GO" id="GO:0046872">
    <property type="term" value="F:metal ion binding"/>
    <property type="evidence" value="ECO:0007669"/>
    <property type="project" value="UniProtKB-KW"/>
</dbReference>
<comment type="caution">
    <text evidence="5">The sequence shown here is derived from an EMBL/GenBank/DDBJ whole genome shotgun (WGS) entry which is preliminary data.</text>
</comment>
<protein>
    <recommendedName>
        <fullName evidence="7">6-phosphogluconate phosphatase</fullName>
    </recommendedName>
</protein>
<dbReference type="Gene3D" id="1.10.150.240">
    <property type="entry name" value="Putative phosphatase, domain 2"/>
    <property type="match status" value="1"/>
</dbReference>
<dbReference type="AlphaFoldDB" id="A0A3D3RAQ6"/>
<reference evidence="5 6" key="1">
    <citation type="journal article" date="2018" name="Nat. Biotechnol.">
        <title>A standardized bacterial taxonomy based on genome phylogeny substantially revises the tree of life.</title>
        <authorList>
            <person name="Parks D.H."/>
            <person name="Chuvochina M."/>
            <person name="Waite D.W."/>
            <person name="Rinke C."/>
            <person name="Skarshewski A."/>
            <person name="Chaumeil P.A."/>
            <person name="Hugenholtz P."/>
        </authorList>
    </citation>
    <scope>NUCLEOTIDE SEQUENCE [LARGE SCALE GENOMIC DNA]</scope>
    <source>
        <strain evidence="5">UBA9375</strain>
    </source>
</reference>
<dbReference type="PANTHER" id="PTHR46193">
    <property type="entry name" value="6-PHOSPHOGLUCONATE PHOSPHATASE"/>
    <property type="match status" value="1"/>
</dbReference>
<evidence type="ECO:0000256" key="4">
    <source>
        <dbReference type="ARBA" id="ARBA00022842"/>
    </source>
</evidence>
<keyword evidence="3" id="KW-0479">Metal-binding</keyword>
<dbReference type="GO" id="GO:0003824">
    <property type="term" value="F:catalytic activity"/>
    <property type="evidence" value="ECO:0007669"/>
    <property type="project" value="UniProtKB-ARBA"/>
</dbReference>
<dbReference type="CDD" id="cd07526">
    <property type="entry name" value="HAD_BPGM_like"/>
    <property type="match status" value="1"/>
</dbReference>
<name>A0A3D3RAQ6_9PLAN</name>
<dbReference type="Pfam" id="PF13419">
    <property type="entry name" value="HAD_2"/>
    <property type="match status" value="1"/>
</dbReference>
<dbReference type="SFLD" id="SFLDG01135">
    <property type="entry name" value="C1.5.6:_HAD__Beta-PGM__Phospha"/>
    <property type="match status" value="1"/>
</dbReference>
<dbReference type="InterPro" id="IPR023198">
    <property type="entry name" value="PGP-like_dom2"/>
</dbReference>
<evidence type="ECO:0000313" key="5">
    <source>
        <dbReference type="EMBL" id="HCO25913.1"/>
    </source>
</evidence>
<dbReference type="SUPFAM" id="SSF56784">
    <property type="entry name" value="HAD-like"/>
    <property type="match status" value="1"/>
</dbReference>